<protein>
    <recommendedName>
        <fullName evidence="3">ATP-binding protein</fullName>
    </recommendedName>
</protein>
<evidence type="ECO:0008006" key="3">
    <source>
        <dbReference type="Google" id="ProtNLM"/>
    </source>
</evidence>
<dbReference type="OrthoDB" id="856045at2"/>
<accession>A0A518I5V2</accession>
<dbReference type="InterPro" id="IPR027417">
    <property type="entry name" value="P-loop_NTPase"/>
</dbReference>
<dbReference type="EMBL" id="CP037452">
    <property type="protein sequence ID" value="QDV48453.1"/>
    <property type="molecule type" value="Genomic_DNA"/>
</dbReference>
<evidence type="ECO:0000313" key="2">
    <source>
        <dbReference type="Proteomes" id="UP000318313"/>
    </source>
</evidence>
<reference evidence="1 2" key="1">
    <citation type="submission" date="2019-03" db="EMBL/GenBank/DDBJ databases">
        <title>Deep-cultivation of Planctomycetes and their phenomic and genomic characterization uncovers novel biology.</title>
        <authorList>
            <person name="Wiegand S."/>
            <person name="Jogler M."/>
            <person name="Boedeker C."/>
            <person name="Pinto D."/>
            <person name="Vollmers J."/>
            <person name="Rivas-Marin E."/>
            <person name="Kohn T."/>
            <person name="Peeters S.H."/>
            <person name="Heuer A."/>
            <person name="Rast P."/>
            <person name="Oberbeckmann S."/>
            <person name="Bunk B."/>
            <person name="Jeske O."/>
            <person name="Meyerdierks A."/>
            <person name="Storesund J.E."/>
            <person name="Kallscheuer N."/>
            <person name="Luecker S."/>
            <person name="Lage O.M."/>
            <person name="Pohl T."/>
            <person name="Merkel B.J."/>
            <person name="Hornburger P."/>
            <person name="Mueller R.-W."/>
            <person name="Bruemmer F."/>
            <person name="Labrenz M."/>
            <person name="Spormann A.M."/>
            <person name="Op den Camp H."/>
            <person name="Overmann J."/>
            <person name="Amann R."/>
            <person name="Jetten M.S.M."/>
            <person name="Mascher T."/>
            <person name="Medema M.H."/>
            <person name="Devos D.P."/>
            <person name="Kaster A.-K."/>
            <person name="Ovreas L."/>
            <person name="Rohde M."/>
            <person name="Galperin M.Y."/>
            <person name="Jogler C."/>
        </authorList>
    </citation>
    <scope>NUCLEOTIDE SEQUENCE [LARGE SCALE GENOMIC DNA]</scope>
    <source>
        <strain evidence="1 2">Enr17</strain>
    </source>
</reference>
<dbReference type="Proteomes" id="UP000318313">
    <property type="component" value="Chromosome"/>
</dbReference>
<keyword evidence="2" id="KW-1185">Reference proteome</keyword>
<proteinExistence type="predicted"/>
<dbReference type="KEGG" id="gfm:Enr17x_04650"/>
<evidence type="ECO:0000313" key="1">
    <source>
        <dbReference type="EMBL" id="QDV48453.1"/>
    </source>
</evidence>
<organism evidence="1 2">
    <name type="scientific">Gimesia fumaroli</name>
    <dbReference type="NCBI Taxonomy" id="2527976"/>
    <lineage>
        <taxon>Bacteria</taxon>
        <taxon>Pseudomonadati</taxon>
        <taxon>Planctomycetota</taxon>
        <taxon>Planctomycetia</taxon>
        <taxon>Planctomycetales</taxon>
        <taxon>Planctomycetaceae</taxon>
        <taxon>Gimesia</taxon>
    </lineage>
</organism>
<name>A0A518I5V2_9PLAN</name>
<sequence>MALVNRVHIARRFQKSIRIDTDLGENHSLEGFICPQSSADVLRSMAKHVSESGQGAFTWTGPYGSGKSSLVVALSALLNGNPELQKQAAKIFGRKLANEIQKSLPTGSRGWHVLPVVGRRDNPVRVIGEALKVTGLVSRRPRGGWTEDNLISNVMSVVTNKPKTHGGLILFVDEMGKFLEAAAQDGTDMYVFQQLAEAASRSDGRLILIGVLHQAFEEYAHRLSHETRDEWAKIQGRFIDLPVNSVGEEQIDIISRAIESERPSNAKPSKLSMTVARLALRDRQSNIDSLANTLENCWPLHPIVACLLGPISRRRFGQNQRSIFGFLNSTEPHGFQDYLISATEGDLYGPDKLWDYLRTNLEPSILASPDGHRWALAADSLERCEAIGGDIFHVKLLKTISVIDLFKERSGLVPSFDLLRSCFPKESDKSLKQGLAQLDKWSLTIFKKFQDAHAIFAGSDFDIDHAVGNALEDISEIDFTALKSLAGLQPILAKRHYHETGAMRWFDVNIAPARDVVEIASSFNPKNGIVGEFLLVIPTEGENEELVKKLCREASKQSSQWDIVVGFSQRSWAVVTLARELLALDKVYNDHPELAGDPVARREVSARLADFQAQLESELNKSFDKATWYRKHHSPKPYRQSDLSSLASELADKYFDQCPRLYNELLNRQKPSGSAIAAQNALLRCMVNSEGESRLGINGYPAEGGLFASLLESTRLYSKTRKGWSFLAPQNDETDTHKIFPAWEAAINYIKKHKKRAVSVSEICEAVWLQPPYGIKEGVMPVLSVAFIMSQRENLAIYREGIFRARFDDVDVECLAKDAGTIQLRWMDLNKISRRLLSDMAQIVRELDQNNELKDLEPIDVARGLVSIYEQLPQWTKRTMRLSANAIKVRDIFNRAHDPNKFLFDDIPTLLNSKKTNSANTKDIQKLVSVVSDGLQELVQAYPSMLHRLRDVMLAELQVPNLSRRSLSELRDRATNIKDITGDFRLDAFIGRVAEYDGSDLSFEGIASLAANKPPRDWVDPDTDHATMEVADMSQQFLRAETFTRVKGRPEKRQTMAIIVGLEGRPAPLLEEFDVIDSDRETINDLIKRVSKTLETVDTNSRNVILATLAELSARYMQKPNQPMTRRNNGEAVH</sequence>
<dbReference type="Gene3D" id="3.40.50.300">
    <property type="entry name" value="P-loop containing nucleotide triphosphate hydrolases"/>
    <property type="match status" value="1"/>
</dbReference>
<dbReference type="RefSeq" id="WP_145305596.1">
    <property type="nucleotide sequence ID" value="NZ_CP037452.1"/>
</dbReference>
<dbReference type="AlphaFoldDB" id="A0A518I5V2"/>
<gene>
    <name evidence="1" type="ORF">Enr17x_04650</name>
</gene>
<dbReference type="SUPFAM" id="SSF52540">
    <property type="entry name" value="P-loop containing nucleoside triphosphate hydrolases"/>
    <property type="match status" value="1"/>
</dbReference>